<keyword evidence="2" id="KW-1185">Reference proteome</keyword>
<evidence type="ECO:0000313" key="1">
    <source>
        <dbReference type="EMBL" id="GGO01379.1"/>
    </source>
</evidence>
<reference evidence="1" key="2">
    <citation type="submission" date="2020-09" db="EMBL/GenBank/DDBJ databases">
        <authorList>
            <person name="Sun Q."/>
            <person name="Ohkuma M."/>
        </authorList>
    </citation>
    <scope>NUCLEOTIDE SEQUENCE</scope>
    <source>
        <strain evidence="1">JCM 17820</strain>
    </source>
</reference>
<gene>
    <name evidence="1" type="ORF">GCM10009030_34920</name>
</gene>
<dbReference type="Proteomes" id="UP000605784">
    <property type="component" value="Unassembled WGS sequence"/>
</dbReference>
<proteinExistence type="predicted"/>
<dbReference type="RefSeq" id="WP_189001148.1">
    <property type="nucleotide sequence ID" value="NZ_BMOU01000006.1"/>
</dbReference>
<dbReference type="EMBL" id="BMOU01000006">
    <property type="protein sequence ID" value="GGO01379.1"/>
    <property type="molecule type" value="Genomic_DNA"/>
</dbReference>
<evidence type="ECO:0000313" key="2">
    <source>
        <dbReference type="Proteomes" id="UP000605784"/>
    </source>
</evidence>
<reference evidence="1" key="1">
    <citation type="journal article" date="2014" name="Int. J. Syst. Evol. Microbiol.">
        <title>Complete genome sequence of Corynebacterium casei LMG S-19264T (=DSM 44701T), isolated from a smear-ripened cheese.</title>
        <authorList>
            <consortium name="US DOE Joint Genome Institute (JGI-PGF)"/>
            <person name="Walter F."/>
            <person name="Albersmeier A."/>
            <person name="Kalinowski J."/>
            <person name="Ruckert C."/>
        </authorList>
    </citation>
    <scope>NUCLEOTIDE SEQUENCE</scope>
    <source>
        <strain evidence="1">JCM 17820</strain>
    </source>
</reference>
<name>A0A830GRI7_9EURY</name>
<comment type="caution">
    <text evidence="1">The sequence shown here is derived from an EMBL/GenBank/DDBJ whole genome shotgun (WGS) entry which is preliminary data.</text>
</comment>
<protein>
    <submittedName>
        <fullName evidence="1">Uncharacterized protein</fullName>
    </submittedName>
</protein>
<dbReference type="AlphaFoldDB" id="A0A830GRI7"/>
<accession>A0A830GRI7</accession>
<organism evidence="1 2">
    <name type="scientific">Haloarcula pellucida</name>
    <dbReference type="NCBI Taxonomy" id="1427151"/>
    <lineage>
        <taxon>Archaea</taxon>
        <taxon>Methanobacteriati</taxon>
        <taxon>Methanobacteriota</taxon>
        <taxon>Stenosarchaea group</taxon>
        <taxon>Halobacteria</taxon>
        <taxon>Halobacteriales</taxon>
        <taxon>Haloarculaceae</taxon>
        <taxon>Haloarcula</taxon>
    </lineage>
</organism>
<sequence>MSESVSEKLDDEWRMMCPQHHHQLKDQQGPTVYCERCNHAYRYEELIDKVETNSYSVVGKR</sequence>